<name>A0ABT2LWZ0_9FIRM</name>
<evidence type="ECO:0000313" key="2">
    <source>
        <dbReference type="EMBL" id="MCT7397800.1"/>
    </source>
</evidence>
<evidence type="ECO:0000256" key="1">
    <source>
        <dbReference type="SAM" id="Phobius"/>
    </source>
</evidence>
<evidence type="ECO:0000313" key="3">
    <source>
        <dbReference type="Proteomes" id="UP001431199"/>
    </source>
</evidence>
<keyword evidence="3" id="KW-1185">Reference proteome</keyword>
<sequence length="107" mass="12060">MNSENQEVKLAMIALGKVPFFILGIAIMGIITMMLGGIYLYYKKKDKEYIVLATELSRYLSVLGIGIAAMSYGIRLTVDDAIIYIYVMALITLFIIGLFVTEVTWEY</sequence>
<protein>
    <submittedName>
        <fullName evidence="2">Uncharacterized protein</fullName>
    </submittedName>
</protein>
<keyword evidence="1" id="KW-0812">Transmembrane</keyword>
<feature type="transmembrane region" description="Helical" evidence="1">
    <location>
        <begin position="81"/>
        <end position="101"/>
    </location>
</feature>
<feature type="transmembrane region" description="Helical" evidence="1">
    <location>
        <begin position="49"/>
        <end position="69"/>
    </location>
</feature>
<feature type="transmembrane region" description="Helical" evidence="1">
    <location>
        <begin position="20"/>
        <end position="42"/>
    </location>
</feature>
<accession>A0ABT2LWZ0</accession>
<dbReference type="EMBL" id="JAODBU010000002">
    <property type="protein sequence ID" value="MCT7397800.1"/>
    <property type="molecule type" value="Genomic_DNA"/>
</dbReference>
<keyword evidence="1" id="KW-1133">Transmembrane helix</keyword>
<organism evidence="2 3">
    <name type="scientific">Eubacterium album</name>
    <dbReference type="NCBI Taxonomy" id="2978477"/>
    <lineage>
        <taxon>Bacteria</taxon>
        <taxon>Bacillati</taxon>
        <taxon>Bacillota</taxon>
        <taxon>Clostridia</taxon>
        <taxon>Eubacteriales</taxon>
        <taxon>Eubacteriaceae</taxon>
        <taxon>Eubacterium</taxon>
    </lineage>
</organism>
<dbReference type="RefSeq" id="WP_260978236.1">
    <property type="nucleotide sequence ID" value="NZ_JAODBU010000002.1"/>
</dbReference>
<keyword evidence="1" id="KW-0472">Membrane</keyword>
<reference evidence="2" key="1">
    <citation type="submission" date="2022-09" db="EMBL/GenBank/DDBJ databases">
        <title>Eubacterium sp. LFL-14 isolated from human feces.</title>
        <authorList>
            <person name="Liu F."/>
        </authorList>
    </citation>
    <scope>NUCLEOTIDE SEQUENCE</scope>
    <source>
        <strain evidence="2">LFL-14</strain>
    </source>
</reference>
<gene>
    <name evidence="2" type="ORF">N5B56_01695</name>
</gene>
<proteinExistence type="predicted"/>
<dbReference type="Proteomes" id="UP001431199">
    <property type="component" value="Unassembled WGS sequence"/>
</dbReference>
<comment type="caution">
    <text evidence="2">The sequence shown here is derived from an EMBL/GenBank/DDBJ whole genome shotgun (WGS) entry which is preliminary data.</text>
</comment>